<dbReference type="HOGENOM" id="CLU_250673_0_0_10"/>
<dbReference type="SUPFAM" id="SSF48452">
    <property type="entry name" value="TPR-like"/>
    <property type="match status" value="2"/>
</dbReference>
<dbReference type="Pfam" id="PF00535">
    <property type="entry name" value="Glycos_transf_2"/>
    <property type="match status" value="2"/>
</dbReference>
<dbReference type="eggNOG" id="COG0457">
    <property type="taxonomic scope" value="Bacteria"/>
</dbReference>
<feature type="domain" description="Glycosyltransferase 2-like" evidence="2">
    <location>
        <begin position="813"/>
        <end position="980"/>
    </location>
</feature>
<dbReference type="CDD" id="cd03801">
    <property type="entry name" value="GT4_PimA-like"/>
    <property type="match status" value="1"/>
</dbReference>
<dbReference type="STRING" id="945713.IALB_2570"/>
<organism evidence="3 4">
    <name type="scientific">Ignavibacterium album (strain DSM 19864 / JCM 16511 / NBRC 101810 / Mat9-16)</name>
    <dbReference type="NCBI Taxonomy" id="945713"/>
    <lineage>
        <taxon>Bacteria</taxon>
        <taxon>Pseudomonadati</taxon>
        <taxon>Ignavibacteriota</taxon>
        <taxon>Ignavibacteria</taxon>
        <taxon>Ignavibacteriales</taxon>
        <taxon>Ignavibacteriaceae</taxon>
        <taxon>Ignavibacterium</taxon>
    </lineage>
</organism>
<dbReference type="PROSITE" id="PS50005">
    <property type="entry name" value="TPR"/>
    <property type="match status" value="1"/>
</dbReference>
<keyword evidence="1" id="KW-0802">TPR repeat</keyword>
<dbReference type="Gene3D" id="1.25.40.10">
    <property type="entry name" value="Tetratricopeptide repeat domain"/>
    <property type="match status" value="2"/>
</dbReference>
<evidence type="ECO:0000313" key="3">
    <source>
        <dbReference type="EMBL" id="AFH50273.1"/>
    </source>
</evidence>
<dbReference type="InterPro" id="IPR029044">
    <property type="entry name" value="Nucleotide-diphossugar_trans"/>
</dbReference>
<name>I0AMR6_IGNAJ</name>
<protein>
    <submittedName>
        <fullName evidence="3">Glycosyltransferase</fullName>
    </submittedName>
</protein>
<dbReference type="eggNOG" id="COG0438">
    <property type="taxonomic scope" value="Bacteria"/>
</dbReference>
<evidence type="ECO:0000313" key="4">
    <source>
        <dbReference type="Proteomes" id="UP000007394"/>
    </source>
</evidence>
<gene>
    <name evidence="3" type="ordered locus">IALB_2570</name>
</gene>
<evidence type="ECO:0000256" key="1">
    <source>
        <dbReference type="PROSITE-ProRule" id="PRU00339"/>
    </source>
</evidence>
<reference evidence="3 4" key="1">
    <citation type="journal article" date="2012" name="Front. Microbiol.">
        <title>Complete genome of Ignavibacterium album, a metabolically versatile, flagellated, facultative anaerobe from the phylum Chlorobi.</title>
        <authorList>
            <person name="Liu Z."/>
            <person name="Frigaard N.-U."/>
            <person name="Vogl K."/>
            <person name="Iino T."/>
            <person name="Ohkuma M."/>
            <person name="Overmann J."/>
            <person name="Bryant D.A."/>
        </authorList>
    </citation>
    <scope>NUCLEOTIDE SEQUENCE [LARGE SCALE GENOMIC DNA]</scope>
    <source>
        <strain evidence="4">DSM 19864 / JCM 16511 / NBRC 101810 / Mat9-16</strain>
    </source>
</reference>
<dbReference type="eggNOG" id="COG1216">
    <property type="taxonomic scope" value="Bacteria"/>
</dbReference>
<dbReference type="RefSeq" id="WP_014561415.1">
    <property type="nucleotide sequence ID" value="NC_017464.1"/>
</dbReference>
<keyword evidence="4" id="KW-1185">Reference proteome</keyword>
<dbReference type="PATRIC" id="fig|945713.3.peg.2583"/>
<dbReference type="PANTHER" id="PTHR43179:SF7">
    <property type="entry name" value="RHAMNOSYLTRANSFERASE WBBL"/>
    <property type="match status" value="1"/>
</dbReference>
<dbReference type="GO" id="GO:0016740">
    <property type="term" value="F:transferase activity"/>
    <property type="evidence" value="ECO:0007669"/>
    <property type="project" value="UniProtKB-KW"/>
</dbReference>
<proteinExistence type="predicted"/>
<dbReference type="SUPFAM" id="SSF53756">
    <property type="entry name" value="UDP-Glycosyltransferase/glycogen phosphorylase"/>
    <property type="match status" value="1"/>
</dbReference>
<dbReference type="InterPro" id="IPR001173">
    <property type="entry name" value="Glyco_trans_2-like"/>
</dbReference>
<dbReference type="Gene3D" id="3.40.50.2000">
    <property type="entry name" value="Glycogen Phosphorylase B"/>
    <property type="match status" value="2"/>
</dbReference>
<dbReference type="SUPFAM" id="SSF53448">
    <property type="entry name" value="Nucleotide-diphospho-sugar transferases"/>
    <property type="match status" value="2"/>
</dbReference>
<keyword evidence="3" id="KW-0808">Transferase</keyword>
<dbReference type="KEGG" id="ial:IALB_2570"/>
<dbReference type="OrthoDB" id="9807209at2"/>
<dbReference type="InterPro" id="IPR019734">
    <property type="entry name" value="TPR_rpt"/>
</dbReference>
<dbReference type="PANTHER" id="PTHR43179">
    <property type="entry name" value="RHAMNOSYLTRANSFERASE WBBL"/>
    <property type="match status" value="1"/>
</dbReference>
<evidence type="ECO:0000259" key="2">
    <source>
        <dbReference type="Pfam" id="PF00535"/>
    </source>
</evidence>
<sequence length="1211" mass="139330">MFNKSEFLESLQSFYNSQGTNDSINFIKSFFENKELNNEDIIFLKFYLAREYFFHKDFANAETLFLEILENSNKHLNVLIYLAEIYWQTKRHLDSILLLNQLYYHNLNYENIIDLISLRLKILESENNFKFSGILANSGNIQNKFPLVSIIILCYNKVEYTQKCLKALFQNTKYPNFEVIVLDNASVDDTPEILLTYGETIKYIRAEKNLGFVGGNNYASQFASGEYIVFLNNDTEPEKGWLKNLLNTFDYYKDAGAAGSMLIYPDGKLQEAGGVIFNDASGWNYGKGLSPNDSRFTYCREVDYCSGAALMIKKDLFEQIGKFDERYSPAYYEDTDLCFSVRKFGYKVYFNPFSKVIHYEGATAGTDLNSGFKRYQVINSSKFIDKWKNELKFQFPNDPKLRYKFSDRNKGKRILIIDDIPPLPDRAAGALRHYHTLKQMLNLGYKVTYVHLMGKQYTDDAGIKYLTDFKMKGVEFIWFNYEYWYNFRYTDQGKEYIKTLIDSLDLKDRAFDFVYIAFWHIAEYFIDLIKAEIPSVPVLIDTMDIHYLREEREAEISKDNSLKLKAIENKRRELAVYSKADVITTVTEADRSELRKFIKDKPIFILTDVHDPKENTPAFKERKDLIFVGNFNHKPNEDAVLFFTKEIFPTIKSRLPEVKFYIVGNNPTEKVKALKSDEIIITGWVPDVKEYIDKCRIEVVPLRFGAGNKGKVGEALSSGIPIVTTSIGAEGMGIENGIHAFICDEPTSFAQRVIELYQDENLWKEFSIKGKKLIASQYSSELMRKRLQFIFNNTKKSLKSTFALNQSSPPKVSFIVIAHNQVEYTKKCIDSLKEKVKTSYEVILIDNASTDATESTFSKGYDFIKYFHNKINLGFPAGVNQGIRAALGDYILILNNDTILTDNLIERLIEVAESDPQIGIVGPISNEVSGLQKDENAKYNSIEEMHKYAAEVREKNKGQILHFPRVAFLCTLIKREVIDKIGGLDERFSPGNYEDDDFCLRAQLAGYKTVIAKDVFIHHYGSKSFKAYGEKAYAERLMKNQKTFVKKWGTTPDEIWLRNKQIKPHQIFYPIDKNLFLQHFRRVRVHLADNELELAQIEIEKAIENYQEGDASIISKVDLLDLAGNLFLANNKIEKAQYYFEQELQLAPNSSNACLGLGKVLFAINQAEAAKTMFEWALKNDSNNSNAIAALQEVNLLLGLEAEHSTLGVVQ</sequence>
<accession>I0AMR6</accession>
<dbReference type="SMART" id="SM00028">
    <property type="entry name" value="TPR"/>
    <property type="match status" value="3"/>
</dbReference>
<dbReference type="EMBL" id="CP003418">
    <property type="protein sequence ID" value="AFH50273.1"/>
    <property type="molecule type" value="Genomic_DNA"/>
</dbReference>
<dbReference type="Pfam" id="PF14559">
    <property type="entry name" value="TPR_19"/>
    <property type="match status" value="1"/>
</dbReference>
<dbReference type="CDD" id="cd04186">
    <property type="entry name" value="GT_2_like_c"/>
    <property type="match status" value="2"/>
</dbReference>
<feature type="repeat" description="TPR" evidence="1">
    <location>
        <begin position="1117"/>
        <end position="1150"/>
    </location>
</feature>
<dbReference type="AlphaFoldDB" id="I0AMR6"/>
<dbReference type="Pfam" id="PF13692">
    <property type="entry name" value="Glyco_trans_1_4"/>
    <property type="match status" value="1"/>
</dbReference>
<dbReference type="Gene3D" id="3.90.550.10">
    <property type="entry name" value="Spore Coat Polysaccharide Biosynthesis Protein SpsA, Chain A"/>
    <property type="match status" value="2"/>
</dbReference>
<feature type="domain" description="Glycosyltransferase 2-like" evidence="2">
    <location>
        <begin position="149"/>
        <end position="317"/>
    </location>
</feature>
<dbReference type="InterPro" id="IPR011990">
    <property type="entry name" value="TPR-like_helical_dom_sf"/>
</dbReference>
<dbReference type="Proteomes" id="UP000007394">
    <property type="component" value="Chromosome"/>
</dbReference>